<gene>
    <name evidence="1" type="ORF">MATL_G00010960</name>
</gene>
<dbReference type="EMBL" id="JAFDVH010000001">
    <property type="protein sequence ID" value="KAG7492086.1"/>
    <property type="molecule type" value="Genomic_DNA"/>
</dbReference>
<comment type="caution">
    <text evidence="1">The sequence shown here is derived from an EMBL/GenBank/DDBJ whole genome shotgun (WGS) entry which is preliminary data.</text>
</comment>
<reference evidence="1" key="1">
    <citation type="submission" date="2021-01" db="EMBL/GenBank/DDBJ databases">
        <authorList>
            <person name="Zahm M."/>
            <person name="Roques C."/>
            <person name="Cabau C."/>
            <person name="Klopp C."/>
            <person name="Donnadieu C."/>
            <person name="Jouanno E."/>
            <person name="Lampietro C."/>
            <person name="Louis A."/>
            <person name="Herpin A."/>
            <person name="Echchiki A."/>
            <person name="Berthelot C."/>
            <person name="Parey E."/>
            <person name="Roest-Crollius H."/>
            <person name="Braasch I."/>
            <person name="Postlethwait J."/>
            <person name="Bobe J."/>
            <person name="Montfort J."/>
            <person name="Bouchez O."/>
            <person name="Begum T."/>
            <person name="Mejri S."/>
            <person name="Adams A."/>
            <person name="Chen W.-J."/>
            <person name="Guiguen Y."/>
        </authorList>
    </citation>
    <scope>NUCLEOTIDE SEQUENCE</scope>
    <source>
        <strain evidence="1">YG-15Mar2019-1</strain>
        <tissue evidence="1">Brain</tissue>
    </source>
</reference>
<keyword evidence="2" id="KW-1185">Reference proteome</keyword>
<dbReference type="AlphaFoldDB" id="A0A9D3TDW5"/>
<sequence length="130" mass="15214">MSFESGSLVWPFAALQTQKGRLLYFVYHDFQKRFSKSFMIFNQLESLDRGLPSGSDKCRLRPRVGYQEPVPSWNRFQISKNHGFDKTRAFRFCTLVPNCSIFQSRSRVNYSEHFTVHKSFTYLPGPATQT</sequence>
<dbReference type="Proteomes" id="UP001046870">
    <property type="component" value="Chromosome 1"/>
</dbReference>
<organism evidence="1 2">
    <name type="scientific">Megalops atlanticus</name>
    <name type="common">Tarpon</name>
    <name type="synonym">Clupea gigantea</name>
    <dbReference type="NCBI Taxonomy" id="7932"/>
    <lineage>
        <taxon>Eukaryota</taxon>
        <taxon>Metazoa</taxon>
        <taxon>Chordata</taxon>
        <taxon>Craniata</taxon>
        <taxon>Vertebrata</taxon>
        <taxon>Euteleostomi</taxon>
        <taxon>Actinopterygii</taxon>
        <taxon>Neopterygii</taxon>
        <taxon>Teleostei</taxon>
        <taxon>Elopiformes</taxon>
        <taxon>Megalopidae</taxon>
        <taxon>Megalops</taxon>
    </lineage>
</organism>
<protein>
    <submittedName>
        <fullName evidence="1">Uncharacterized protein</fullName>
    </submittedName>
</protein>
<proteinExistence type="predicted"/>
<accession>A0A9D3TDW5</accession>
<evidence type="ECO:0000313" key="1">
    <source>
        <dbReference type="EMBL" id="KAG7492086.1"/>
    </source>
</evidence>
<name>A0A9D3TDW5_MEGAT</name>
<evidence type="ECO:0000313" key="2">
    <source>
        <dbReference type="Proteomes" id="UP001046870"/>
    </source>
</evidence>